<evidence type="ECO:0000256" key="2">
    <source>
        <dbReference type="PROSITE-ProRule" id="PRU00339"/>
    </source>
</evidence>
<dbReference type="PROSITE" id="PS50110">
    <property type="entry name" value="RESPONSE_REGULATORY"/>
    <property type="match status" value="1"/>
</dbReference>
<dbReference type="OrthoDB" id="7298659at2"/>
<keyword evidence="2" id="KW-0802">TPR repeat</keyword>
<evidence type="ECO:0000259" key="3">
    <source>
        <dbReference type="PROSITE" id="PS50110"/>
    </source>
</evidence>
<evidence type="ECO:0000256" key="1">
    <source>
        <dbReference type="PROSITE-ProRule" id="PRU00169"/>
    </source>
</evidence>
<dbReference type="Pfam" id="PF13181">
    <property type="entry name" value="TPR_8"/>
    <property type="match status" value="2"/>
</dbReference>
<name>A0A0S2K436_9GAMM</name>
<dbReference type="PANTHER" id="PTHR43228">
    <property type="entry name" value="TWO-COMPONENT RESPONSE REGULATOR"/>
    <property type="match status" value="1"/>
</dbReference>
<dbReference type="SMART" id="SM00028">
    <property type="entry name" value="TPR"/>
    <property type="match status" value="4"/>
</dbReference>
<dbReference type="PANTHER" id="PTHR43228:SF1">
    <property type="entry name" value="TWO-COMPONENT RESPONSE REGULATOR ARR22"/>
    <property type="match status" value="1"/>
</dbReference>
<dbReference type="SUPFAM" id="SSF52172">
    <property type="entry name" value="CheY-like"/>
    <property type="match status" value="1"/>
</dbReference>
<protein>
    <submittedName>
        <fullName evidence="4">Chemotaxis protein CheY</fullName>
    </submittedName>
</protein>
<evidence type="ECO:0000313" key="5">
    <source>
        <dbReference type="Proteomes" id="UP000061457"/>
    </source>
</evidence>
<comment type="caution">
    <text evidence="1">Lacks conserved residue(s) required for the propagation of feature annotation.</text>
</comment>
<dbReference type="Pfam" id="PF13432">
    <property type="entry name" value="TPR_16"/>
    <property type="match status" value="1"/>
</dbReference>
<accession>A0A0S2K436</accession>
<dbReference type="InterPro" id="IPR001789">
    <property type="entry name" value="Sig_transdc_resp-reg_receiver"/>
</dbReference>
<gene>
    <name evidence="4" type="ORF">PP2015_2612</name>
</gene>
<dbReference type="EMBL" id="CP013187">
    <property type="protein sequence ID" value="ALO43100.1"/>
    <property type="molecule type" value="Genomic_DNA"/>
</dbReference>
<dbReference type="InterPro" id="IPR011990">
    <property type="entry name" value="TPR-like_helical_dom_sf"/>
</dbReference>
<dbReference type="RefSeq" id="WP_058030783.1">
    <property type="nucleotide sequence ID" value="NZ_CP013187.1"/>
</dbReference>
<feature type="repeat" description="TPR" evidence="2">
    <location>
        <begin position="234"/>
        <end position="267"/>
    </location>
</feature>
<organism evidence="4 5">
    <name type="scientific">Pseudoalteromonas phenolica</name>
    <dbReference type="NCBI Taxonomy" id="161398"/>
    <lineage>
        <taxon>Bacteria</taxon>
        <taxon>Pseudomonadati</taxon>
        <taxon>Pseudomonadota</taxon>
        <taxon>Gammaproteobacteria</taxon>
        <taxon>Alteromonadales</taxon>
        <taxon>Pseudoalteromonadaceae</taxon>
        <taxon>Pseudoalteromonas</taxon>
    </lineage>
</organism>
<dbReference type="InterPro" id="IPR019734">
    <property type="entry name" value="TPR_rpt"/>
</dbReference>
<keyword evidence="5" id="KW-1185">Reference proteome</keyword>
<dbReference type="InterPro" id="IPR011006">
    <property type="entry name" value="CheY-like_superfamily"/>
</dbReference>
<dbReference type="PATRIC" id="fig|161398.10.peg.2668"/>
<dbReference type="SMART" id="SM00448">
    <property type="entry name" value="REC"/>
    <property type="match status" value="1"/>
</dbReference>
<dbReference type="PROSITE" id="PS50005">
    <property type="entry name" value="TPR"/>
    <property type="match status" value="2"/>
</dbReference>
<dbReference type="Gene3D" id="3.40.50.2300">
    <property type="match status" value="1"/>
</dbReference>
<reference evidence="4 5" key="1">
    <citation type="submission" date="2015-11" db="EMBL/GenBank/DDBJ databases">
        <authorList>
            <person name="Zhang Y."/>
            <person name="Guo Z."/>
        </authorList>
    </citation>
    <scope>NUCLEOTIDE SEQUENCE [LARGE SCALE GENOMIC DNA]</scope>
    <source>
        <strain evidence="4 5">KCTC 12086</strain>
    </source>
</reference>
<dbReference type="KEGG" id="pphe:PP2015_2612"/>
<dbReference type="CDD" id="cd17589">
    <property type="entry name" value="REC_TPR"/>
    <property type="match status" value="1"/>
</dbReference>
<dbReference type="Pfam" id="PF00072">
    <property type="entry name" value="Response_reg"/>
    <property type="match status" value="1"/>
</dbReference>
<dbReference type="InterPro" id="IPR052048">
    <property type="entry name" value="ST_Response_Regulator"/>
</dbReference>
<evidence type="ECO:0000313" key="4">
    <source>
        <dbReference type="EMBL" id="ALO43100.1"/>
    </source>
</evidence>
<proteinExistence type="predicted"/>
<dbReference type="Gene3D" id="1.25.40.10">
    <property type="entry name" value="Tetratricopeptide repeat domain"/>
    <property type="match status" value="2"/>
</dbReference>
<dbReference type="STRING" id="161398.PP2015_2612"/>
<feature type="repeat" description="TPR" evidence="2">
    <location>
        <begin position="448"/>
        <end position="481"/>
    </location>
</feature>
<dbReference type="GO" id="GO:0000160">
    <property type="term" value="P:phosphorelay signal transduction system"/>
    <property type="evidence" value="ECO:0007669"/>
    <property type="project" value="InterPro"/>
</dbReference>
<dbReference type="AlphaFoldDB" id="A0A0S2K436"/>
<dbReference type="Proteomes" id="UP000061457">
    <property type="component" value="Chromosome I"/>
</dbReference>
<feature type="domain" description="Response regulatory" evidence="3">
    <location>
        <begin position="10"/>
        <end position="129"/>
    </location>
</feature>
<dbReference type="SUPFAM" id="SSF48452">
    <property type="entry name" value="TPR-like"/>
    <property type="match status" value="2"/>
</dbReference>
<sequence>MSLNNFSNIKLLIVEEQPLALSHLRRSLEQLQFKHIYIAEHAVAAIELCANEKFDLIICSFDLTKRQNGYQLYEELKSKFLIKNTTAFIFVSAETSGELVHSVLELQPDDFLVKPFSIKELKTRLTRVLKRKSALKQIFTLIDDGNDSKAVKFIDKELDNNDNTYSPIMLKLKGEALLRLKRVDEAKTFYKSALSLQKFAWAKIGLVEALIANKEHVLAQRMLKTMLERSETRLVALDLLGRLEMQLNQFENAQAFLQQASEMAPRNIERQKSLGRVASINHDYESSYNAHKDIAQYAKHSIHDSPEIYLNAARAGIDFALATDQTEQINRITRQTQKYLGDLKKQFPNADNQTQLDVLNARIHYLKDEHQKARQLINQLDDEPTIRSIDAALDKAKACHELGMQHKAQDLFTQIIQHCERHKGISDPTTLHYIHQQKTEKQDISMGPKELNNHAVTQFNRGRIDVALEAFTQAFRVMPKNASIALNLAQCLLDKNHQKENTINTPLLNKCFALLNNVELDADQRERLNKLKVTCDELGLSVE</sequence>